<feature type="transmembrane region" description="Helical" evidence="11">
    <location>
        <begin position="33"/>
        <end position="51"/>
    </location>
</feature>
<sequence>MMNDAFTHEIKMFFIRFEVFLIKFRHYIPVNSLILKSSLILSVLMLYYLLYSSIEVSNDLNQFQTERYREVRRICEYLLKNKIVHPNNGVFERIQSHWNESYMNLSNHNTCEKFKLFQVHVIQSSIEEKLFPLAFSLSVHQNIKQVSRLLRLIYRSHNLYCIHVDSKSSIEFYNQVLELARCYGLNVMVLNRTEIVNIQWGYYSILEAFLVCADKLIKNTDYKWKYILNVNGQELPLRTNWELVAALKAINGSNVVEGIGPNFNPSRWPKKKFSFPIIWNKGSFYMALKREFVHFYQTDRKAKEILNAIKSERHLKKHPDEVFFPTLTHNPLLGAPGACNEIHVTNKSDPRKNFVARYVTWFHEGCKSSRVRNAVCIIGINDLPYITSRIEFFANKFHDDFEPIAYDCTEYYIMNKVLNEMKSKQLDPSFNVTPYSILHCSQNHI</sequence>
<comment type="similarity">
    <text evidence="10">Belongs to the glycosyltransferase 14 family.</text>
</comment>
<evidence type="ECO:0000313" key="13">
    <source>
        <dbReference type="WBParaSite" id="SRDH1_36360.1"/>
    </source>
</evidence>
<protein>
    <submittedName>
        <fullName evidence="13">Beta-1,3-galactosyl-O-glycosyl-glycoprotein beta-1,6-N-acetylglucosaminyltransferase 4</fullName>
    </submittedName>
</protein>
<proteinExistence type="inferred from homology"/>
<keyword evidence="6" id="KW-0735">Signal-anchor</keyword>
<keyword evidence="4" id="KW-0808">Transferase</keyword>
<evidence type="ECO:0000256" key="1">
    <source>
        <dbReference type="ARBA" id="ARBA00004606"/>
    </source>
</evidence>
<evidence type="ECO:0000256" key="4">
    <source>
        <dbReference type="ARBA" id="ARBA00022679"/>
    </source>
</evidence>
<keyword evidence="5 11" id="KW-0812">Transmembrane</keyword>
<evidence type="ECO:0000256" key="5">
    <source>
        <dbReference type="ARBA" id="ARBA00022692"/>
    </source>
</evidence>
<reference evidence="13" key="2">
    <citation type="submission" date="2023-11" db="UniProtKB">
        <authorList>
            <consortium name="WormBaseParasite"/>
        </authorList>
    </citation>
    <scope>IDENTIFICATION</scope>
</reference>
<keyword evidence="3" id="KW-0328">Glycosyltransferase</keyword>
<keyword evidence="12" id="KW-1185">Reference proteome</keyword>
<evidence type="ECO:0000256" key="2">
    <source>
        <dbReference type="ARBA" id="ARBA00004922"/>
    </source>
</evidence>
<keyword evidence="7 11" id="KW-1133">Transmembrane helix</keyword>
<evidence type="ECO:0000256" key="6">
    <source>
        <dbReference type="ARBA" id="ARBA00022968"/>
    </source>
</evidence>
<evidence type="ECO:0000256" key="3">
    <source>
        <dbReference type="ARBA" id="ARBA00022676"/>
    </source>
</evidence>
<evidence type="ECO:0000256" key="8">
    <source>
        <dbReference type="ARBA" id="ARBA00023136"/>
    </source>
</evidence>
<evidence type="ECO:0000313" key="12">
    <source>
        <dbReference type="Proteomes" id="UP000050792"/>
    </source>
</evidence>
<organism evidence="12 13">
    <name type="scientific">Schistosoma rodhaini</name>
    <dbReference type="NCBI Taxonomy" id="6188"/>
    <lineage>
        <taxon>Eukaryota</taxon>
        <taxon>Metazoa</taxon>
        <taxon>Spiralia</taxon>
        <taxon>Lophotrochozoa</taxon>
        <taxon>Platyhelminthes</taxon>
        <taxon>Trematoda</taxon>
        <taxon>Digenea</taxon>
        <taxon>Strigeidida</taxon>
        <taxon>Schistosomatoidea</taxon>
        <taxon>Schistosomatidae</taxon>
        <taxon>Schistosoma</taxon>
    </lineage>
</organism>
<keyword evidence="9" id="KW-0325">Glycoprotein</keyword>
<reference evidence="12" key="1">
    <citation type="submission" date="2022-06" db="EMBL/GenBank/DDBJ databases">
        <authorList>
            <person name="Berger JAMES D."/>
            <person name="Berger JAMES D."/>
        </authorList>
    </citation>
    <scope>NUCLEOTIDE SEQUENCE [LARGE SCALE GENOMIC DNA]</scope>
</reference>
<dbReference type="GO" id="GO:0016020">
    <property type="term" value="C:membrane"/>
    <property type="evidence" value="ECO:0007669"/>
    <property type="project" value="UniProtKB-SubCell"/>
</dbReference>
<dbReference type="WBParaSite" id="SRDH1_36360.1">
    <property type="protein sequence ID" value="SRDH1_36360.1"/>
    <property type="gene ID" value="SRDH1_36360"/>
</dbReference>
<dbReference type="PANTHER" id="PTHR19297:SF185">
    <property type="entry name" value="BETA-1,3-GALACTOSYL-O-GLYCOSYL-GLYCOPROTEIN BETA-1,6-N-ACETYLGLUCOSAMINYLTRANSFERASE 3"/>
    <property type="match status" value="1"/>
</dbReference>
<dbReference type="Pfam" id="PF02485">
    <property type="entry name" value="Branch"/>
    <property type="match status" value="1"/>
</dbReference>
<evidence type="ECO:0000256" key="10">
    <source>
        <dbReference type="ARBA" id="ARBA00038150"/>
    </source>
</evidence>
<dbReference type="GO" id="GO:0008375">
    <property type="term" value="F:acetylglucosaminyltransferase activity"/>
    <property type="evidence" value="ECO:0007669"/>
    <property type="project" value="TreeGrafter"/>
</dbReference>
<evidence type="ECO:0000256" key="11">
    <source>
        <dbReference type="SAM" id="Phobius"/>
    </source>
</evidence>
<evidence type="ECO:0000256" key="9">
    <source>
        <dbReference type="ARBA" id="ARBA00023180"/>
    </source>
</evidence>
<dbReference type="Proteomes" id="UP000050792">
    <property type="component" value="Unassembled WGS sequence"/>
</dbReference>
<accession>A0AA85F4Q7</accession>
<evidence type="ECO:0000256" key="7">
    <source>
        <dbReference type="ARBA" id="ARBA00022989"/>
    </source>
</evidence>
<name>A0AA85F4Q7_9TREM</name>
<comment type="subcellular location">
    <subcellularLocation>
        <location evidence="1">Membrane</location>
        <topology evidence="1">Single-pass type II membrane protein</topology>
    </subcellularLocation>
</comment>
<keyword evidence="8 11" id="KW-0472">Membrane</keyword>
<dbReference type="AlphaFoldDB" id="A0AA85F4Q7"/>
<dbReference type="InterPro" id="IPR003406">
    <property type="entry name" value="Glyco_trans_14"/>
</dbReference>
<dbReference type="PANTHER" id="PTHR19297">
    <property type="entry name" value="GLYCOSYLTRANSFERASE 14 FAMILY MEMBER"/>
    <property type="match status" value="1"/>
</dbReference>
<comment type="pathway">
    <text evidence="2">Protein modification; protein glycosylation.</text>
</comment>